<sequence>MPCYLPSRSESEEPNTIKAHKDFMRKEKKKRQPDYKQVTFCMDKTLADRREWLVTTQPRPSLTEVQDRYPWLFDEYQVSCW</sequence>
<name>A0A9Q1BZJ7_HOLLE</name>
<evidence type="ECO:0000313" key="1">
    <source>
        <dbReference type="EMBL" id="KAJ8035454.1"/>
    </source>
</evidence>
<dbReference type="Proteomes" id="UP001152320">
    <property type="component" value="Chromosome 10"/>
</dbReference>
<gene>
    <name evidence="1" type="ORF">HOLleu_22686</name>
</gene>
<organism evidence="1 2">
    <name type="scientific">Holothuria leucospilota</name>
    <name type="common">Black long sea cucumber</name>
    <name type="synonym">Mertensiothuria leucospilota</name>
    <dbReference type="NCBI Taxonomy" id="206669"/>
    <lineage>
        <taxon>Eukaryota</taxon>
        <taxon>Metazoa</taxon>
        <taxon>Echinodermata</taxon>
        <taxon>Eleutherozoa</taxon>
        <taxon>Echinozoa</taxon>
        <taxon>Holothuroidea</taxon>
        <taxon>Aspidochirotacea</taxon>
        <taxon>Aspidochirotida</taxon>
        <taxon>Holothuriidae</taxon>
        <taxon>Holothuria</taxon>
    </lineage>
</organism>
<accession>A0A9Q1BZJ7</accession>
<keyword evidence="2" id="KW-1185">Reference proteome</keyword>
<reference evidence="1" key="1">
    <citation type="submission" date="2021-10" db="EMBL/GenBank/DDBJ databases">
        <title>Tropical sea cucumber genome reveals ecological adaptation and Cuvierian tubules defense mechanism.</title>
        <authorList>
            <person name="Chen T."/>
        </authorList>
    </citation>
    <scope>NUCLEOTIDE SEQUENCE</scope>
    <source>
        <strain evidence="1">Nanhai2018</strain>
        <tissue evidence="1">Muscle</tissue>
    </source>
</reference>
<evidence type="ECO:0000313" key="2">
    <source>
        <dbReference type="Proteomes" id="UP001152320"/>
    </source>
</evidence>
<comment type="caution">
    <text evidence="1">The sequence shown here is derived from an EMBL/GenBank/DDBJ whole genome shotgun (WGS) entry which is preliminary data.</text>
</comment>
<dbReference type="EMBL" id="JAIZAY010000010">
    <property type="protein sequence ID" value="KAJ8035454.1"/>
    <property type="molecule type" value="Genomic_DNA"/>
</dbReference>
<protein>
    <submittedName>
        <fullName evidence="1">Uncharacterized protein</fullName>
    </submittedName>
</protein>
<dbReference type="AlphaFoldDB" id="A0A9Q1BZJ7"/>
<proteinExistence type="predicted"/>